<proteinExistence type="inferred from homology"/>
<dbReference type="Proteomes" id="UP001597365">
    <property type="component" value="Unassembled WGS sequence"/>
</dbReference>
<evidence type="ECO:0000256" key="3">
    <source>
        <dbReference type="ARBA" id="ARBA00035643"/>
    </source>
</evidence>
<dbReference type="EMBL" id="JBHUFU010000001">
    <property type="protein sequence ID" value="MFD1828302.1"/>
    <property type="molecule type" value="Genomic_DNA"/>
</dbReference>
<evidence type="ECO:0000313" key="5">
    <source>
        <dbReference type="Proteomes" id="UP001597365"/>
    </source>
</evidence>
<evidence type="ECO:0000313" key="4">
    <source>
        <dbReference type="EMBL" id="MFD1828302.1"/>
    </source>
</evidence>
<evidence type="ECO:0000256" key="2">
    <source>
        <dbReference type="ARBA" id="ARBA00035108"/>
    </source>
</evidence>
<keyword evidence="1" id="KW-0304">Gas vesicle</keyword>
<keyword evidence="5" id="KW-1185">Reference proteome</keyword>
<evidence type="ECO:0000256" key="1">
    <source>
        <dbReference type="ARBA" id="ARBA00022987"/>
    </source>
</evidence>
<sequence>MTDAMAHRPTAPAEDTASAAGRALYVYALLPDQGGAADGVTGVDGRPLRLVAAPGTGIAALVHDADPVPYEGTDEEVRRRVAEQDRAVVAVWERTGALLPMTFNVLVAPEASGAADPPRPAEDRLCDWIASRAPELRAQLRSLAGRAEVRVEITVDRAASAQDDEGARALEAEMARRSPGLRRLMSKQLEQMRREASERLADALHADVRRRLLAVAEDLRERSRAVRDPGEADVLSAALLVRTSDIEEVGAVLAALQDECPAARIRFLGPWPPYSFTELPEGTPREPSAVRG</sequence>
<dbReference type="InterPro" id="IPR009430">
    <property type="entry name" value="GvpL/GvpF"/>
</dbReference>
<dbReference type="Pfam" id="PF06386">
    <property type="entry name" value="GvpL_GvpF"/>
    <property type="match status" value="1"/>
</dbReference>
<accession>A0ABW4PDS7</accession>
<protein>
    <submittedName>
        <fullName evidence="4">GvpL/GvpF family gas vesicle protein</fullName>
    </submittedName>
</protein>
<dbReference type="PANTHER" id="PTHR36852:SF1">
    <property type="entry name" value="PROTEIN GVPL 2"/>
    <property type="match status" value="1"/>
</dbReference>
<organism evidence="4 5">
    <name type="scientific">Streptomyces desertarenae</name>
    <dbReference type="NCBI Taxonomy" id="2666184"/>
    <lineage>
        <taxon>Bacteria</taxon>
        <taxon>Bacillati</taxon>
        <taxon>Actinomycetota</taxon>
        <taxon>Actinomycetes</taxon>
        <taxon>Kitasatosporales</taxon>
        <taxon>Streptomycetaceae</taxon>
        <taxon>Streptomyces</taxon>
    </lineage>
</organism>
<name>A0ABW4PDS7_9ACTN</name>
<comment type="caution">
    <text evidence="4">The sequence shown here is derived from an EMBL/GenBank/DDBJ whole genome shotgun (WGS) entry which is preliminary data.</text>
</comment>
<gene>
    <name evidence="4" type="ORF">ACFSJS_01320</name>
</gene>
<dbReference type="PANTHER" id="PTHR36852">
    <property type="entry name" value="PROTEIN GVPL 2"/>
    <property type="match status" value="1"/>
</dbReference>
<dbReference type="RefSeq" id="WP_380895736.1">
    <property type="nucleotide sequence ID" value="NZ_JBHUFU010000001.1"/>
</dbReference>
<reference evidence="5" key="1">
    <citation type="journal article" date="2019" name="Int. J. Syst. Evol. Microbiol.">
        <title>The Global Catalogue of Microorganisms (GCM) 10K type strain sequencing project: providing services to taxonomists for standard genome sequencing and annotation.</title>
        <authorList>
            <consortium name="The Broad Institute Genomics Platform"/>
            <consortium name="The Broad Institute Genome Sequencing Center for Infectious Disease"/>
            <person name="Wu L."/>
            <person name="Ma J."/>
        </authorList>
    </citation>
    <scope>NUCLEOTIDE SEQUENCE [LARGE SCALE GENOMIC DNA]</scope>
    <source>
        <strain evidence="5">CGMCC 4.7455</strain>
    </source>
</reference>
<comment type="subcellular location">
    <subcellularLocation>
        <location evidence="2">Gas vesicle</location>
    </subcellularLocation>
</comment>
<comment type="similarity">
    <text evidence="3">Belongs to the gas vesicle GvpF/GvpL family.</text>
</comment>